<feature type="region of interest" description="Disordered" evidence="1">
    <location>
        <begin position="637"/>
        <end position="680"/>
    </location>
</feature>
<dbReference type="Gene3D" id="3.30.1330.60">
    <property type="entry name" value="OmpA-like domain"/>
    <property type="match status" value="1"/>
</dbReference>
<proteinExistence type="predicted"/>
<dbReference type="RefSeq" id="WP_093556369.1">
    <property type="nucleotide sequence ID" value="NZ_FPBO01000012.1"/>
</dbReference>
<dbReference type="AlphaFoldDB" id="A0A1I7JRM1"/>
<feature type="compositionally biased region" description="Low complexity" evidence="1">
    <location>
        <begin position="669"/>
        <end position="680"/>
    </location>
</feature>
<dbReference type="Pfam" id="PF05359">
    <property type="entry name" value="DUF748"/>
    <property type="match status" value="1"/>
</dbReference>
<feature type="region of interest" description="Disordered" evidence="1">
    <location>
        <begin position="336"/>
        <end position="355"/>
    </location>
</feature>
<dbReference type="STRING" id="1035707.SAMN05216552_1012184"/>
<dbReference type="OrthoDB" id="9757969at2"/>
<dbReference type="GO" id="GO:0090313">
    <property type="term" value="P:regulation of protein targeting to membrane"/>
    <property type="evidence" value="ECO:0007669"/>
    <property type="project" value="TreeGrafter"/>
</dbReference>
<evidence type="ECO:0008006" key="4">
    <source>
        <dbReference type="Google" id="ProtNLM"/>
    </source>
</evidence>
<dbReference type="PANTHER" id="PTHR30441:SF8">
    <property type="entry name" value="DUF748 DOMAIN-CONTAINING PROTEIN"/>
    <property type="match status" value="1"/>
</dbReference>
<evidence type="ECO:0000313" key="2">
    <source>
        <dbReference type="EMBL" id="SFU87770.1"/>
    </source>
</evidence>
<dbReference type="InterPro" id="IPR036737">
    <property type="entry name" value="OmpA-like_sf"/>
</dbReference>
<dbReference type="Proteomes" id="UP000199391">
    <property type="component" value="Unassembled WGS sequence"/>
</dbReference>
<dbReference type="GO" id="GO:0005886">
    <property type="term" value="C:plasma membrane"/>
    <property type="evidence" value="ECO:0007669"/>
    <property type="project" value="TreeGrafter"/>
</dbReference>
<accession>A0A1I7JRM1</accession>
<evidence type="ECO:0000313" key="3">
    <source>
        <dbReference type="Proteomes" id="UP000199391"/>
    </source>
</evidence>
<protein>
    <recommendedName>
        <fullName evidence="4">DUF748 domain-containing protein</fullName>
    </recommendedName>
</protein>
<dbReference type="PANTHER" id="PTHR30441">
    <property type="entry name" value="DUF748 DOMAIN-CONTAINING PROTEIN"/>
    <property type="match status" value="1"/>
</dbReference>
<gene>
    <name evidence="2" type="ORF">SAMN05216552_1012184</name>
</gene>
<dbReference type="EMBL" id="FPBO01000012">
    <property type="protein sequence ID" value="SFU87770.1"/>
    <property type="molecule type" value="Genomic_DNA"/>
</dbReference>
<name>A0A1I7JRM1_9BURK</name>
<keyword evidence="3" id="KW-1185">Reference proteome</keyword>
<dbReference type="InterPro" id="IPR052894">
    <property type="entry name" value="AsmA-related"/>
</dbReference>
<sequence>MKKVPLKLAVPGAIAGLALAYSGIGFLAVPAIVKSQAQRMAQEKLHRQLTIEKVAFNPFTLAMSVHGLKMMEPRGGAVFASFDTLSADLSWQSLRRLAPVVEEVRLLGPHVRLARLDDNRYSIDDILALLASEPPSPEPARFSVNNIQLEGGRFAFDDKPAGALHEVEGLTLGLPFISSMPADVQVFVEPLLRAKVNGAPLLVKGRALPYAENREYSVSLDLDDLNLPRLLGYLPFKPAFKLAGSRLDARLTAQFRQPKAGASSLLLGGEASVRDLDLRQVDGKPVLKFAELSAKLGKLDVFAQRYELERVALDGMVADVNRDSQGRLNLDTLAQSTPSARPAATAAASPPAAAPTASAAPYVSLKELAVSNAALRYADATPQQSLRAGLEKFNLSVREVVADIGKRSITVGEVASDSAKLAFRQGRREAAAPEDTASANAPYRVSVARLALKGWSLDVEDAGKELAFAVSPLQLSVDGWSNAPASRSKVDLKATLNKTGQLSANGTLALAPFGTDLALELKNLDLLPLQPYVTDYVNLRVTQGAVSAKGKLLLDGAGDAIKGGYQGDFSVNRLATVDKNGASDFLSWKALSFGGVDMRLQPFALDVDKVALSDFFARVIIDPSGRINAQDVMRTAANEDSSLTDAGTRAQAPGGKRGADGRARPSRPAPKAAPAQQAAAPMPPIRIGQLALSGGRVRFTDNFIRPNYTANLKELGGTVSGLSSDPAHHATVDLRGAVNSAPLAIGGRIHPLKRDLSLDLKAEVRGMELAALSAYADKYVGYGIEKGKLSFEVAYRLEDRKLTADNRLILDQLTFGAASTNPEASRLPVQMAVALLSDRNGVIDINVPVGGSLDDPKFSVGGIVLTIIGNAVVKTVTAPFTFIASLFGGEELSTLDFEHGAAAISPEGEARLAKLAKALTERPGLKLDVAGGFDPAADLAALKRNAVERKLRTQKTRELQARGAEAPEGGVTVTKEERAALLARVYAAETFDKPRNALGLRKGLPPEEMEALLLAHTSVDEDDLIALGNRRSQAAKDWLAKQGRVPVERIFVVASRAGGKEAASRVEFALR</sequence>
<organism evidence="2 3">
    <name type="scientific">Pseudoduganella namucuonensis</name>
    <dbReference type="NCBI Taxonomy" id="1035707"/>
    <lineage>
        <taxon>Bacteria</taxon>
        <taxon>Pseudomonadati</taxon>
        <taxon>Pseudomonadota</taxon>
        <taxon>Betaproteobacteria</taxon>
        <taxon>Burkholderiales</taxon>
        <taxon>Oxalobacteraceae</taxon>
        <taxon>Telluria group</taxon>
        <taxon>Pseudoduganella</taxon>
    </lineage>
</organism>
<reference evidence="3" key="1">
    <citation type="submission" date="2016-10" db="EMBL/GenBank/DDBJ databases">
        <authorList>
            <person name="Varghese N."/>
            <person name="Submissions S."/>
        </authorList>
    </citation>
    <scope>NUCLEOTIDE SEQUENCE [LARGE SCALE GENOMIC DNA]</scope>
    <source>
        <strain evidence="3">CGMCC 1.11014</strain>
    </source>
</reference>
<evidence type="ECO:0000256" key="1">
    <source>
        <dbReference type="SAM" id="MobiDB-lite"/>
    </source>
</evidence>
<dbReference type="InterPro" id="IPR008023">
    <property type="entry name" value="DUF748"/>
</dbReference>